<dbReference type="EMBL" id="JAGETQ010000117">
    <property type="protein sequence ID" value="MBO1916494.1"/>
    <property type="molecule type" value="Genomic_DNA"/>
</dbReference>
<dbReference type="Proteomes" id="UP000664477">
    <property type="component" value="Unassembled WGS sequence"/>
</dbReference>
<comment type="caution">
    <text evidence="1">The sequence shown here is derived from an EMBL/GenBank/DDBJ whole genome shotgun (WGS) entry which is preliminary data.</text>
</comment>
<protein>
    <submittedName>
        <fullName evidence="1">Uncharacterized protein</fullName>
    </submittedName>
</protein>
<name>A0A939SJK0_PRORE</name>
<proteinExistence type="predicted"/>
<evidence type="ECO:0000313" key="1">
    <source>
        <dbReference type="EMBL" id="MBO1916494.1"/>
    </source>
</evidence>
<sequence length="105" mass="11920">MNHIAITHNPFLVETEFLINGHSPSESSNITAYSSKRLQLWVEQIFDDLQALFNGSNDFFIEFTGVESDFNDIKEAASNAIQKVCVELKFNPVVPSEERLEKSKL</sequence>
<accession>A0A939SJK0</accession>
<evidence type="ECO:0000313" key="2">
    <source>
        <dbReference type="Proteomes" id="UP000664477"/>
    </source>
</evidence>
<gene>
    <name evidence="1" type="ORF">J4727_16140</name>
</gene>
<reference evidence="1" key="1">
    <citation type="submission" date="2021-03" db="EMBL/GenBank/DDBJ databases">
        <title>Molecular epidemiology and mechanisms of colistin and carbapenem resistance in Enterobacteriaceae from clinical isolates, the environment and porcine samples in Pretoria, South Africa.</title>
        <authorList>
            <person name="Bogoshi D."/>
            <person name="Mbelle N.M."/>
            <person name="Naidoo V."/>
            <person name="Osei Sekyere J."/>
        </authorList>
    </citation>
    <scope>NUCLEOTIDE SEQUENCE</scope>
    <source>
        <strain evidence="1">C052</strain>
    </source>
</reference>
<organism evidence="1 2">
    <name type="scientific">Providencia rettgeri</name>
    <dbReference type="NCBI Taxonomy" id="587"/>
    <lineage>
        <taxon>Bacteria</taxon>
        <taxon>Pseudomonadati</taxon>
        <taxon>Pseudomonadota</taxon>
        <taxon>Gammaproteobacteria</taxon>
        <taxon>Enterobacterales</taxon>
        <taxon>Morganellaceae</taxon>
        <taxon>Providencia</taxon>
    </lineage>
</organism>
<dbReference type="AlphaFoldDB" id="A0A939SJK0"/>